<gene>
    <name evidence="1" type="ORF">J2Z75_005100</name>
</gene>
<comment type="caution">
    <text evidence="1">The sequence shown here is derived from an EMBL/GenBank/DDBJ whole genome shotgun (WGS) entry which is preliminary data.</text>
</comment>
<accession>A0ABS4EUE5</accession>
<reference evidence="1 2" key="1">
    <citation type="submission" date="2021-03" db="EMBL/GenBank/DDBJ databases">
        <title>Genomic Encyclopedia of Type Strains, Phase IV (KMG-IV): sequencing the most valuable type-strain genomes for metagenomic binning, comparative biology and taxonomic classification.</title>
        <authorList>
            <person name="Goeker M."/>
        </authorList>
    </citation>
    <scope>NUCLEOTIDE SEQUENCE [LARGE SCALE GENOMIC DNA]</scope>
    <source>
        <strain evidence="1 2">DSM 26427</strain>
    </source>
</reference>
<evidence type="ECO:0000313" key="1">
    <source>
        <dbReference type="EMBL" id="MBP1861571.1"/>
    </source>
</evidence>
<proteinExistence type="predicted"/>
<sequence length="184" mass="19693">MSDEVKGPVEGWRLNILRHSMHRRGKRVRTIGHYWVSVGGVTRAHLTGTCVECGGPGANAPEGNGRRLAEGEYAIVTHVGAAYSTFGYDDSCDFSVTPKPALGLAGTGDRTEILIHPGIGFLRSVGCINLTKDLEEADMDIDPDDSVRRVIAMLKDLETFCGGRFPGDGATQVPRSSVVIVGEP</sequence>
<dbReference type="EMBL" id="JAGGJV010000011">
    <property type="protein sequence ID" value="MBP1861571.1"/>
    <property type="molecule type" value="Genomic_DNA"/>
</dbReference>
<name>A0ABS4EUE5_9HYPH</name>
<dbReference type="RefSeq" id="WP_209856036.1">
    <property type="nucleotide sequence ID" value="NZ_JAGGJV010000011.1"/>
</dbReference>
<protein>
    <recommendedName>
        <fullName evidence="3">YkuD domain-containing protein</fullName>
    </recommendedName>
</protein>
<evidence type="ECO:0000313" key="2">
    <source>
        <dbReference type="Proteomes" id="UP000823786"/>
    </source>
</evidence>
<keyword evidence="2" id="KW-1185">Reference proteome</keyword>
<organism evidence="1 2">
    <name type="scientific">Rhizobium herbae</name>
    <dbReference type="NCBI Taxonomy" id="508661"/>
    <lineage>
        <taxon>Bacteria</taxon>
        <taxon>Pseudomonadati</taxon>
        <taxon>Pseudomonadota</taxon>
        <taxon>Alphaproteobacteria</taxon>
        <taxon>Hyphomicrobiales</taxon>
        <taxon>Rhizobiaceae</taxon>
        <taxon>Rhizobium/Agrobacterium group</taxon>
        <taxon>Rhizobium</taxon>
    </lineage>
</organism>
<evidence type="ECO:0008006" key="3">
    <source>
        <dbReference type="Google" id="ProtNLM"/>
    </source>
</evidence>
<dbReference type="Proteomes" id="UP000823786">
    <property type="component" value="Unassembled WGS sequence"/>
</dbReference>